<dbReference type="AlphaFoldDB" id="A0A5B8LV65"/>
<dbReference type="OrthoDB" id="8392900at2"/>
<dbReference type="RefSeq" id="WP_146291044.1">
    <property type="nucleotide sequence ID" value="NZ_CP042304.1"/>
</dbReference>
<name>A0A5B8LV65_9HYPH</name>
<reference evidence="1 2" key="1">
    <citation type="submission" date="2019-07" db="EMBL/GenBank/DDBJ databases">
        <title>Full genome sequence of Devosia sp. Gsoil 520.</title>
        <authorList>
            <person name="Im W.-T."/>
        </authorList>
    </citation>
    <scope>NUCLEOTIDE SEQUENCE [LARGE SCALE GENOMIC DNA]</scope>
    <source>
        <strain evidence="1 2">Gsoil 520</strain>
    </source>
</reference>
<evidence type="ECO:0000313" key="1">
    <source>
        <dbReference type="EMBL" id="QDZ12227.1"/>
    </source>
</evidence>
<organism evidence="1 2">
    <name type="scientific">Devosia ginsengisoli</name>
    <dbReference type="NCBI Taxonomy" id="400770"/>
    <lineage>
        <taxon>Bacteria</taxon>
        <taxon>Pseudomonadati</taxon>
        <taxon>Pseudomonadota</taxon>
        <taxon>Alphaproteobacteria</taxon>
        <taxon>Hyphomicrobiales</taxon>
        <taxon>Devosiaceae</taxon>
        <taxon>Devosia</taxon>
    </lineage>
</organism>
<sequence length="68" mass="7718">MTFKYSLTLPISGSHKLKRFTDWADTTLPGLEYRLPPQTPIKTETMTIRLRALDDRARILTALGSSKP</sequence>
<dbReference type="EMBL" id="CP042304">
    <property type="protein sequence ID" value="QDZ12227.1"/>
    <property type="molecule type" value="Genomic_DNA"/>
</dbReference>
<keyword evidence="2" id="KW-1185">Reference proteome</keyword>
<protein>
    <submittedName>
        <fullName evidence="1">Uncharacterized protein</fullName>
    </submittedName>
</protein>
<evidence type="ECO:0000313" key="2">
    <source>
        <dbReference type="Proteomes" id="UP000315364"/>
    </source>
</evidence>
<accession>A0A5B8LV65</accession>
<dbReference type="Proteomes" id="UP000315364">
    <property type="component" value="Chromosome"/>
</dbReference>
<proteinExistence type="predicted"/>
<gene>
    <name evidence="1" type="ORF">FPZ08_16615</name>
</gene>
<dbReference type="KEGG" id="dea:FPZ08_16615"/>